<feature type="transmembrane region" description="Helical" evidence="9">
    <location>
        <begin position="181"/>
        <end position="203"/>
    </location>
</feature>
<feature type="transmembrane region" description="Helical" evidence="9">
    <location>
        <begin position="479"/>
        <end position="502"/>
    </location>
</feature>
<evidence type="ECO:0000256" key="1">
    <source>
        <dbReference type="ARBA" id="ARBA00004651"/>
    </source>
</evidence>
<feature type="transmembrane region" description="Helical" evidence="9">
    <location>
        <begin position="336"/>
        <end position="353"/>
    </location>
</feature>
<feature type="transmembrane region" description="Helical" evidence="9">
    <location>
        <begin position="379"/>
        <end position="400"/>
    </location>
</feature>
<feature type="transmembrane region" description="Helical" evidence="9">
    <location>
        <begin position="116"/>
        <end position="134"/>
    </location>
</feature>
<feature type="transmembrane region" description="Helical" evidence="9">
    <location>
        <begin position="34"/>
        <end position="52"/>
    </location>
</feature>
<dbReference type="NCBIfam" id="TIGR00924">
    <property type="entry name" value="yjdL_sub1_fam"/>
    <property type="match status" value="1"/>
</dbReference>
<dbReference type="Pfam" id="PF00854">
    <property type="entry name" value="PTR2"/>
    <property type="match status" value="2"/>
</dbReference>
<feature type="transmembrane region" description="Helical" evidence="9">
    <location>
        <begin position="412"/>
        <end position="433"/>
    </location>
</feature>
<keyword evidence="5" id="KW-0653">Protein transport</keyword>
<name>A0ABM9B4S0_9BACT</name>
<protein>
    <submittedName>
        <fullName evidence="10">Dipeptide and tripeptide permease A</fullName>
    </submittedName>
</protein>
<feature type="transmembrane region" description="Helical" evidence="9">
    <location>
        <begin position="547"/>
        <end position="567"/>
    </location>
</feature>
<evidence type="ECO:0000256" key="6">
    <source>
        <dbReference type="ARBA" id="ARBA00022989"/>
    </source>
</evidence>
<sequence length="614" mass="67278">MNTTTVRHPEDGGSIFGHRPGLFVLFFTEMWERFSYYGMRVLLVVFLVDVAFGDQPWDRADALALYGIYTGLVYFTPMIGGIIADRLLGYRKAVVLGAFIMTLGHAAMAFETSGLFYTGLGLLIIGNGLFKPNISSIVGQLYEKDTERKDGAYTIFYMGINAGAFLGILLCSYYGENPNYGYGYGFGLAGIFMFIGLVQFWFAQDIFGDIGLSPGEADRRNQAKTATTEAVAVEPEGFIVDASMEPLDSRSAAGEDFTPSVGGDEDGKRALVWGLIGLAIMGIVYYLLATYTEAKPNALQTFSKEFMPPIILGSVIAFVGWIVTDKSLTKVELERVWSIIVFSFFIVFFWWAFEQAGGSMTIFARDYTARTLTGDGATVFRIANTLITVIPVLVLTYVLLRLFGITFKRYTVANLVLAIAFVIIWILIGIMLYEQFTESAPEVPAGWFQIFNSLFIICFAPAFASLWERKISFLRRGPVKFALGLILVGIGFAILAVGSLSIPDGAKTASVSMFWLIAAYLFHTLGELCVSPVGLSYVSKLAPVRLVGLMFGIFFVANFIANFAAGLTGSYIDPIAEQIGLSGFFGIFAAVPIVAGIVFVLISGWMKKMMHGIE</sequence>
<comment type="caution">
    <text evidence="10">The sequence shown here is derived from an EMBL/GenBank/DDBJ whole genome shotgun (WGS) entry which is preliminary data.</text>
</comment>
<dbReference type="InterPro" id="IPR036259">
    <property type="entry name" value="MFS_trans_sf"/>
</dbReference>
<evidence type="ECO:0000313" key="11">
    <source>
        <dbReference type="Proteomes" id="UP000837803"/>
    </source>
</evidence>
<evidence type="ECO:0000313" key="10">
    <source>
        <dbReference type="EMBL" id="CAH1002348.1"/>
    </source>
</evidence>
<dbReference type="EMBL" id="CAKLPZ010000005">
    <property type="protein sequence ID" value="CAH1002348.1"/>
    <property type="molecule type" value="Genomic_DNA"/>
</dbReference>
<dbReference type="Proteomes" id="UP000837803">
    <property type="component" value="Unassembled WGS sequence"/>
</dbReference>
<feature type="transmembrane region" description="Helical" evidence="9">
    <location>
        <begin position="514"/>
        <end position="535"/>
    </location>
</feature>
<feature type="transmembrane region" description="Helical" evidence="9">
    <location>
        <begin position="155"/>
        <end position="175"/>
    </location>
</feature>
<keyword evidence="2 8" id="KW-0813">Transport</keyword>
<keyword evidence="3" id="KW-1003">Cell membrane</keyword>
<evidence type="ECO:0000256" key="4">
    <source>
        <dbReference type="ARBA" id="ARBA00022692"/>
    </source>
</evidence>
<evidence type="ECO:0000256" key="2">
    <source>
        <dbReference type="ARBA" id="ARBA00022448"/>
    </source>
</evidence>
<dbReference type="PANTHER" id="PTHR23517:SF15">
    <property type="entry name" value="PROTON-DEPENDENT OLIGOPEPTIDE FAMILY TRANSPORT PROTEIN"/>
    <property type="match status" value="1"/>
</dbReference>
<dbReference type="RefSeq" id="WP_238752212.1">
    <property type="nucleotide sequence ID" value="NZ_CAKLPZ010000005.1"/>
</dbReference>
<reference evidence="10" key="1">
    <citation type="submission" date="2021-12" db="EMBL/GenBank/DDBJ databases">
        <authorList>
            <person name="Rodrigo-Torres L."/>
            <person name="Arahal R. D."/>
            <person name="Lucena T."/>
        </authorList>
    </citation>
    <scope>NUCLEOTIDE SEQUENCE</scope>
    <source>
        <strain evidence="10">CECT 8419</strain>
    </source>
</reference>
<evidence type="ECO:0000256" key="3">
    <source>
        <dbReference type="ARBA" id="ARBA00022475"/>
    </source>
</evidence>
<organism evidence="10 11">
    <name type="scientific">Neolewinella maritima</name>
    <dbReference type="NCBI Taxonomy" id="1383882"/>
    <lineage>
        <taxon>Bacteria</taxon>
        <taxon>Pseudomonadati</taxon>
        <taxon>Bacteroidota</taxon>
        <taxon>Saprospiria</taxon>
        <taxon>Saprospirales</taxon>
        <taxon>Lewinellaceae</taxon>
        <taxon>Neolewinella</taxon>
    </lineage>
</organism>
<proteinExistence type="inferred from homology"/>
<feature type="transmembrane region" description="Helical" evidence="9">
    <location>
        <begin position="270"/>
        <end position="291"/>
    </location>
</feature>
<feature type="transmembrane region" description="Helical" evidence="9">
    <location>
        <begin position="93"/>
        <end position="110"/>
    </location>
</feature>
<keyword evidence="6 9" id="KW-1133">Transmembrane helix</keyword>
<evidence type="ECO:0000256" key="8">
    <source>
        <dbReference type="RuleBase" id="RU003755"/>
    </source>
</evidence>
<evidence type="ECO:0000256" key="9">
    <source>
        <dbReference type="SAM" id="Phobius"/>
    </source>
</evidence>
<dbReference type="SUPFAM" id="SSF103473">
    <property type="entry name" value="MFS general substrate transporter"/>
    <property type="match status" value="2"/>
</dbReference>
<accession>A0ABM9B4S0</accession>
<feature type="transmembrane region" description="Helical" evidence="9">
    <location>
        <begin position="306"/>
        <end position="324"/>
    </location>
</feature>
<feature type="transmembrane region" description="Helical" evidence="9">
    <location>
        <begin position="64"/>
        <end position="84"/>
    </location>
</feature>
<dbReference type="InterPro" id="IPR000109">
    <property type="entry name" value="POT_fam"/>
</dbReference>
<feature type="transmembrane region" description="Helical" evidence="9">
    <location>
        <begin position="445"/>
        <end position="467"/>
    </location>
</feature>
<dbReference type="InterPro" id="IPR050171">
    <property type="entry name" value="MFS_Transporters"/>
</dbReference>
<keyword evidence="5" id="KW-0571">Peptide transport</keyword>
<comment type="subcellular location">
    <subcellularLocation>
        <location evidence="1">Cell membrane</location>
        <topology evidence="1">Multi-pass membrane protein</topology>
    </subcellularLocation>
    <subcellularLocation>
        <location evidence="8">Membrane</location>
        <topology evidence="8">Multi-pass membrane protein</topology>
    </subcellularLocation>
</comment>
<evidence type="ECO:0000256" key="5">
    <source>
        <dbReference type="ARBA" id="ARBA00022856"/>
    </source>
</evidence>
<keyword evidence="7 9" id="KW-0472">Membrane</keyword>
<keyword evidence="4 8" id="KW-0812">Transmembrane</keyword>
<dbReference type="CDD" id="cd17346">
    <property type="entry name" value="MFS_DtpA_like"/>
    <property type="match status" value="1"/>
</dbReference>
<dbReference type="InterPro" id="IPR005279">
    <property type="entry name" value="Dipep/tripep_permease"/>
</dbReference>
<dbReference type="Gene3D" id="1.20.1250.20">
    <property type="entry name" value="MFS general substrate transporter like domains"/>
    <property type="match status" value="3"/>
</dbReference>
<dbReference type="InterPro" id="IPR018456">
    <property type="entry name" value="PTR2_symporter_CS"/>
</dbReference>
<keyword evidence="11" id="KW-1185">Reference proteome</keyword>
<feature type="transmembrane region" description="Helical" evidence="9">
    <location>
        <begin position="579"/>
        <end position="602"/>
    </location>
</feature>
<dbReference type="PANTHER" id="PTHR23517">
    <property type="entry name" value="RESISTANCE PROTEIN MDTM, PUTATIVE-RELATED-RELATED"/>
    <property type="match status" value="1"/>
</dbReference>
<gene>
    <name evidence="10" type="primary">dtpA</name>
    <name evidence="10" type="ORF">LEM8419_03255</name>
</gene>
<dbReference type="PROSITE" id="PS01023">
    <property type="entry name" value="PTR2_2"/>
    <property type="match status" value="1"/>
</dbReference>
<evidence type="ECO:0000256" key="7">
    <source>
        <dbReference type="ARBA" id="ARBA00023136"/>
    </source>
</evidence>
<comment type="similarity">
    <text evidence="8">Belongs to the major facilitator superfamily. Proton-dependent oligopeptide transporter (POT/PTR) (TC 2.A.17) family.</text>
</comment>
<dbReference type="PROSITE" id="PS01022">
    <property type="entry name" value="PTR2_1"/>
    <property type="match status" value="1"/>
</dbReference>